<dbReference type="Proteomes" id="UP001059596">
    <property type="component" value="Unassembled WGS sequence"/>
</dbReference>
<reference evidence="2" key="1">
    <citation type="journal article" date="2023" name="Genome Biol. Evol.">
        <title>Long-read-based Genome Assembly of Drosophila gunungcola Reveals Fewer Chemosensory Genes in Flower-breeding Species.</title>
        <authorList>
            <person name="Negi A."/>
            <person name="Liao B.Y."/>
            <person name="Yeh S.D."/>
        </authorList>
    </citation>
    <scope>NUCLEOTIDE SEQUENCE</scope>
    <source>
        <strain evidence="2">Sukarami</strain>
    </source>
</reference>
<gene>
    <name evidence="2" type="ORF">M5D96_005510</name>
</gene>
<accession>A0A9Q0BRL8</accession>
<comment type="caution">
    <text evidence="2">The sequence shown here is derived from an EMBL/GenBank/DDBJ whole genome shotgun (WGS) entry which is preliminary data.</text>
</comment>
<name>A0A9Q0BRL8_9MUSC</name>
<sequence length="105" mass="11587">MITAGSCKLRIASWELRAAELETQSPGRASCGIVLAHRKQTERFASPPDLQSSDSIRSILSGPDPRNPSCVPSHRIPTNSNAQKFQEHGFQYLGHGYRVLRRNSG</sequence>
<dbReference type="AlphaFoldDB" id="A0A9Q0BRL8"/>
<evidence type="ECO:0000256" key="1">
    <source>
        <dbReference type="SAM" id="MobiDB-lite"/>
    </source>
</evidence>
<feature type="region of interest" description="Disordered" evidence="1">
    <location>
        <begin position="42"/>
        <end position="79"/>
    </location>
</feature>
<proteinExistence type="predicted"/>
<organism evidence="2 3">
    <name type="scientific">Drosophila gunungcola</name>
    <name type="common">fruit fly</name>
    <dbReference type="NCBI Taxonomy" id="103775"/>
    <lineage>
        <taxon>Eukaryota</taxon>
        <taxon>Metazoa</taxon>
        <taxon>Ecdysozoa</taxon>
        <taxon>Arthropoda</taxon>
        <taxon>Hexapoda</taxon>
        <taxon>Insecta</taxon>
        <taxon>Pterygota</taxon>
        <taxon>Neoptera</taxon>
        <taxon>Endopterygota</taxon>
        <taxon>Diptera</taxon>
        <taxon>Brachycera</taxon>
        <taxon>Muscomorpha</taxon>
        <taxon>Ephydroidea</taxon>
        <taxon>Drosophilidae</taxon>
        <taxon>Drosophila</taxon>
        <taxon>Sophophora</taxon>
    </lineage>
</organism>
<feature type="compositionally biased region" description="Polar residues" evidence="1">
    <location>
        <begin position="49"/>
        <end position="58"/>
    </location>
</feature>
<evidence type="ECO:0000313" key="2">
    <source>
        <dbReference type="EMBL" id="KAI8041254.1"/>
    </source>
</evidence>
<keyword evidence="3" id="KW-1185">Reference proteome</keyword>
<dbReference type="EMBL" id="JAMKOV010000003">
    <property type="protein sequence ID" value="KAI8041254.1"/>
    <property type="molecule type" value="Genomic_DNA"/>
</dbReference>
<protein>
    <submittedName>
        <fullName evidence="2">Uncharacterized protein</fullName>
    </submittedName>
</protein>
<evidence type="ECO:0000313" key="3">
    <source>
        <dbReference type="Proteomes" id="UP001059596"/>
    </source>
</evidence>